<dbReference type="Pfam" id="PF05721">
    <property type="entry name" value="PhyH"/>
    <property type="match status" value="1"/>
</dbReference>
<name>A0A0G2EGD8_PHACM</name>
<dbReference type="Gene3D" id="2.60.120.620">
    <property type="entry name" value="q2cbj1_9rhob like domain"/>
    <property type="match status" value="1"/>
</dbReference>
<dbReference type="Proteomes" id="UP000053317">
    <property type="component" value="Unassembled WGS sequence"/>
</dbReference>
<dbReference type="AlphaFoldDB" id="A0A0G2EGD8"/>
<comment type="caution">
    <text evidence="2">The sequence shown here is derived from an EMBL/GenBank/DDBJ whole genome shotgun (WGS) entry which is preliminary data.</text>
</comment>
<evidence type="ECO:0000313" key="2">
    <source>
        <dbReference type="EMBL" id="KKY21922.1"/>
    </source>
</evidence>
<proteinExistence type="predicted"/>
<dbReference type="SUPFAM" id="SSF51197">
    <property type="entry name" value="Clavaminate synthase-like"/>
    <property type="match status" value="1"/>
</dbReference>
<reference evidence="2 3" key="2">
    <citation type="submission" date="2015-05" db="EMBL/GenBank/DDBJ databases">
        <authorList>
            <person name="Morales-Cruz A."/>
            <person name="Amrine K.C."/>
            <person name="Cantu D."/>
        </authorList>
    </citation>
    <scope>NUCLEOTIDE SEQUENCE [LARGE SCALE GENOMIC DNA]</scope>
    <source>
        <strain evidence="2">UCRPC4</strain>
    </source>
</reference>
<keyword evidence="3" id="KW-1185">Reference proteome</keyword>
<dbReference type="OrthoDB" id="445007at2759"/>
<organism evidence="2 3">
    <name type="scientific">Phaeomoniella chlamydospora</name>
    <name type="common">Phaeoacremonium chlamydosporum</name>
    <dbReference type="NCBI Taxonomy" id="158046"/>
    <lineage>
        <taxon>Eukaryota</taxon>
        <taxon>Fungi</taxon>
        <taxon>Dikarya</taxon>
        <taxon>Ascomycota</taxon>
        <taxon>Pezizomycotina</taxon>
        <taxon>Eurotiomycetes</taxon>
        <taxon>Chaetothyriomycetidae</taxon>
        <taxon>Phaeomoniellales</taxon>
        <taxon>Phaeomoniellaceae</taxon>
        <taxon>Phaeomoniella</taxon>
    </lineage>
</organism>
<keyword evidence="2" id="KW-0560">Oxidoreductase</keyword>
<gene>
    <name evidence="2" type="ORF">UCRPC4_g03425</name>
</gene>
<evidence type="ECO:0000256" key="1">
    <source>
        <dbReference type="SAM" id="MobiDB-lite"/>
    </source>
</evidence>
<dbReference type="EMBL" id="LCWF01000081">
    <property type="protein sequence ID" value="KKY21922.1"/>
    <property type="molecule type" value="Genomic_DNA"/>
</dbReference>
<dbReference type="GO" id="GO:0051213">
    <property type="term" value="F:dioxygenase activity"/>
    <property type="evidence" value="ECO:0007669"/>
    <property type="project" value="UniProtKB-KW"/>
</dbReference>
<accession>A0A0G2EGD8</accession>
<dbReference type="PANTHER" id="PTHR31630:SF6">
    <property type="entry name" value="PHYTANOYL-COA DIOXYGENASE-RELATED"/>
    <property type="match status" value="1"/>
</dbReference>
<dbReference type="InterPro" id="IPR008775">
    <property type="entry name" value="Phytyl_CoA_dOase-like"/>
</dbReference>
<protein>
    <submittedName>
        <fullName evidence="2">Putative phytanoyldioxygenase</fullName>
    </submittedName>
</protein>
<feature type="region of interest" description="Disordered" evidence="1">
    <location>
        <begin position="290"/>
        <end position="313"/>
    </location>
</feature>
<reference evidence="2 3" key="1">
    <citation type="submission" date="2015-05" db="EMBL/GenBank/DDBJ databases">
        <title>Distinctive expansion of gene families associated with plant cell wall degradation and secondary metabolism in the genomes of grapevine trunk pathogens.</title>
        <authorList>
            <person name="Lawrence D.P."/>
            <person name="Travadon R."/>
            <person name="Rolshausen P.E."/>
            <person name="Baumgartner K."/>
        </authorList>
    </citation>
    <scope>NUCLEOTIDE SEQUENCE [LARGE SCALE GENOMIC DNA]</scope>
    <source>
        <strain evidence="2">UCRPC4</strain>
    </source>
</reference>
<sequence length="325" mass="37693">MPHAVEPPTVDPTKSFRDWRDDLFRDGYVVIKNVIPQERCDYYIDKMFEWAGRFPWGFDRNDRSTWTDEHLPTHIKGGMYHGYRVQHERFMWEARTEPGVIEAFTKLWGTDKLLASFDGMNFTLPSGTPLEPTQPWPHVDQNPKRTGMQCVQGIINLAPNGPDDGGLLVMQGSTKIMEEFFKTHQGVIGRATWGSSDWFGFDEEEVKWFEDRGCKILKVCAEPGSIILWDSRTMHYNCVPKTQNLRAVIYACYTPSSFASPEVLKEKARFFDERMGTTHWPHDNLFPNVEKKPRLGLPDDQERDRPFEEPEETELVLKLAGKLPY</sequence>
<keyword evidence="2" id="KW-0223">Dioxygenase</keyword>
<dbReference type="PANTHER" id="PTHR31630">
    <property type="entry name" value="PHYTANOYL-COA DIOXYGENASE-RELATED-RELATED"/>
    <property type="match status" value="1"/>
</dbReference>
<evidence type="ECO:0000313" key="3">
    <source>
        <dbReference type="Proteomes" id="UP000053317"/>
    </source>
</evidence>